<dbReference type="SUPFAM" id="SSF143842">
    <property type="entry name" value="YwmB-like"/>
    <property type="match status" value="1"/>
</dbReference>
<protein>
    <submittedName>
        <fullName evidence="1">TATA-box binding</fullName>
    </submittedName>
</protein>
<dbReference type="STRING" id="393762.SAMN05660472_00217"/>
<dbReference type="InterPro" id="IPR014794">
    <property type="entry name" value="DUF1779"/>
</dbReference>
<evidence type="ECO:0000313" key="1">
    <source>
        <dbReference type="EMBL" id="SDJ89856.1"/>
    </source>
</evidence>
<name>A0A1G8XHF1_9FIRM</name>
<dbReference type="RefSeq" id="WP_176761993.1">
    <property type="nucleotide sequence ID" value="NZ_FNFP01000001.1"/>
</dbReference>
<organism evidence="1 2">
    <name type="scientific">Natronincola ferrireducens</name>
    <dbReference type="NCBI Taxonomy" id="393762"/>
    <lineage>
        <taxon>Bacteria</taxon>
        <taxon>Bacillati</taxon>
        <taxon>Bacillota</taxon>
        <taxon>Clostridia</taxon>
        <taxon>Peptostreptococcales</taxon>
        <taxon>Natronincolaceae</taxon>
        <taxon>Natronincola</taxon>
    </lineage>
</organism>
<dbReference type="Pfam" id="PF08680">
    <property type="entry name" value="DUF1779"/>
    <property type="match status" value="1"/>
</dbReference>
<reference evidence="1 2" key="1">
    <citation type="submission" date="2016-10" db="EMBL/GenBank/DDBJ databases">
        <authorList>
            <person name="de Groot N.N."/>
        </authorList>
    </citation>
    <scope>NUCLEOTIDE SEQUENCE [LARGE SCALE GENOMIC DNA]</scope>
    <source>
        <strain evidence="1 2">DSM 18346</strain>
    </source>
</reference>
<dbReference type="EMBL" id="FNFP01000001">
    <property type="protein sequence ID" value="SDJ89856.1"/>
    <property type="molecule type" value="Genomic_DNA"/>
</dbReference>
<keyword evidence="2" id="KW-1185">Reference proteome</keyword>
<dbReference type="AlphaFoldDB" id="A0A1G8XHF1"/>
<dbReference type="Proteomes" id="UP000198718">
    <property type="component" value="Unassembled WGS sequence"/>
</dbReference>
<dbReference type="InterPro" id="IPR036209">
    <property type="entry name" value="YwmB-like_sf"/>
</dbReference>
<sequence>MKKICNIGLTILLFLSFFYIASAITSSSNETTIDSPIEFIFAKSGADILESNINTTLEVPNTLWTEEEVYKIKEEIKKQLGLDNIKEVRLEDEDQLFYNNGATEKDENILFIHEFSDCYMKQIIATNTDKNGDTITFKVYSAEIQEEKTSYIIIDIIQNKRYKEIVEKSNQNQLILGRYGKNIETTINLVGTYDKKMSWEESKEKIDQLIDSVKGRKVEEVGQELYISTTAYTPIIPEAIHYGNNKVNLHLAMRYNHYEGKTYLYIANPLITLTY</sequence>
<dbReference type="Gene3D" id="3.30.360.40">
    <property type="entry name" value="YwmB-like"/>
    <property type="match status" value="1"/>
</dbReference>
<accession>A0A1G8XHF1</accession>
<evidence type="ECO:0000313" key="2">
    <source>
        <dbReference type="Proteomes" id="UP000198718"/>
    </source>
</evidence>
<gene>
    <name evidence="1" type="ORF">SAMN05660472_00217</name>
</gene>
<proteinExistence type="predicted"/>